<dbReference type="PROSITE" id="PS00036">
    <property type="entry name" value="BZIP_BASIC"/>
    <property type="match status" value="1"/>
</dbReference>
<dbReference type="FunFam" id="1.20.5.170:FF:000020">
    <property type="entry name" value="BZIP transcription factor"/>
    <property type="match status" value="1"/>
</dbReference>
<dbReference type="Gene3D" id="1.20.5.170">
    <property type="match status" value="1"/>
</dbReference>
<dbReference type="PANTHER" id="PTHR22952">
    <property type="entry name" value="CAMP-RESPONSE ELEMENT BINDING PROTEIN-RELATED"/>
    <property type="match status" value="1"/>
</dbReference>
<dbReference type="SMART" id="SM00338">
    <property type="entry name" value="BRLZ"/>
    <property type="match status" value="1"/>
</dbReference>
<keyword evidence="5" id="KW-0804">Transcription</keyword>
<feature type="region of interest" description="Disordered" evidence="8">
    <location>
        <begin position="1"/>
        <end position="24"/>
    </location>
</feature>
<keyword evidence="4" id="KW-0238">DNA-binding</keyword>
<evidence type="ECO:0000256" key="2">
    <source>
        <dbReference type="ARBA" id="ARBA00022682"/>
    </source>
</evidence>
<evidence type="ECO:0000256" key="7">
    <source>
        <dbReference type="SAM" id="Coils"/>
    </source>
</evidence>
<evidence type="ECO:0000256" key="5">
    <source>
        <dbReference type="ARBA" id="ARBA00023163"/>
    </source>
</evidence>
<evidence type="ECO:0000256" key="8">
    <source>
        <dbReference type="SAM" id="MobiDB-lite"/>
    </source>
</evidence>
<evidence type="ECO:0000256" key="4">
    <source>
        <dbReference type="ARBA" id="ARBA00023125"/>
    </source>
</evidence>
<reference evidence="10" key="1">
    <citation type="submission" date="2017-09" db="EMBL/GenBank/DDBJ databases">
        <authorList>
            <person name="Biswas P."/>
            <person name="Dutta S."/>
            <person name="Chakraborty S."/>
            <person name="Das M."/>
        </authorList>
    </citation>
    <scope>NUCLEOTIDE SEQUENCE</scope>
</reference>
<dbReference type="InterPro" id="IPR046347">
    <property type="entry name" value="bZIP_sf"/>
</dbReference>
<feature type="domain" description="BZIP" evidence="9">
    <location>
        <begin position="133"/>
        <end position="183"/>
    </location>
</feature>
<evidence type="ECO:0000313" key="10">
    <source>
        <dbReference type="EMBL" id="AVI09452.2"/>
    </source>
</evidence>
<dbReference type="GO" id="GO:0005634">
    <property type="term" value="C:nucleus"/>
    <property type="evidence" value="ECO:0007669"/>
    <property type="project" value="UniProtKB-SubCell"/>
</dbReference>
<sequence length="204" mass="21844">MAMEDDEDMWANTTNPSASPPTPAAAAAASTCGLISTALSLNSSHLHLLYSGASPSHSSDNNYNGGMGCDGGYRNAAASPAPFFSSAGSYPYFPPSAPLVSGLSRRALEREMCLGHAAATWARAGAAAAGDGVDHRKKRMIKNRESAARSRARKQAHVSELEKEVQFLQQENEKLRVKYEQLRVSVEVPVPVKRTLQRVLSAPF</sequence>
<dbReference type="SUPFAM" id="SSF57959">
    <property type="entry name" value="Leucine zipper domain"/>
    <property type="match status" value="1"/>
</dbReference>
<keyword evidence="3" id="KW-0805">Transcription regulation</keyword>
<comment type="subcellular location">
    <subcellularLocation>
        <location evidence="1">Nucleus</location>
    </subcellularLocation>
</comment>
<keyword evidence="2" id="KW-0938">Abscisic acid signaling pathway</keyword>
<dbReference type="GO" id="GO:0009738">
    <property type="term" value="P:abscisic acid-activated signaling pathway"/>
    <property type="evidence" value="ECO:0007669"/>
    <property type="project" value="UniProtKB-KW"/>
</dbReference>
<dbReference type="GO" id="GO:0003700">
    <property type="term" value="F:DNA-binding transcription factor activity"/>
    <property type="evidence" value="ECO:0007669"/>
    <property type="project" value="InterPro"/>
</dbReference>
<dbReference type="CDD" id="cd14707">
    <property type="entry name" value="bZIP_plant_BZIP46"/>
    <property type="match status" value="1"/>
</dbReference>
<dbReference type="GO" id="GO:0045893">
    <property type="term" value="P:positive regulation of DNA-templated transcription"/>
    <property type="evidence" value="ECO:0007669"/>
    <property type="project" value="InterPro"/>
</dbReference>
<dbReference type="GO" id="GO:0003677">
    <property type="term" value="F:DNA binding"/>
    <property type="evidence" value="ECO:0007669"/>
    <property type="project" value="UniProtKB-KW"/>
</dbReference>
<keyword evidence="6" id="KW-0539">Nucleus</keyword>
<evidence type="ECO:0000256" key="3">
    <source>
        <dbReference type="ARBA" id="ARBA00023015"/>
    </source>
</evidence>
<accession>A0A510AAW0</accession>
<dbReference type="EMBL" id="MF983712">
    <property type="protein sequence ID" value="AVI09452.2"/>
    <property type="molecule type" value="Genomic_DNA"/>
</dbReference>
<dbReference type="InterPro" id="IPR004827">
    <property type="entry name" value="bZIP"/>
</dbReference>
<dbReference type="InterPro" id="IPR043452">
    <property type="entry name" value="BZIP46-like"/>
</dbReference>
<dbReference type="PROSITE" id="PS50217">
    <property type="entry name" value="BZIP"/>
    <property type="match status" value="1"/>
</dbReference>
<dbReference type="PANTHER" id="PTHR22952:SF355">
    <property type="entry name" value="OS09G0540800 PROTEIN"/>
    <property type="match status" value="1"/>
</dbReference>
<evidence type="ECO:0000259" key="9">
    <source>
        <dbReference type="PROSITE" id="PS50217"/>
    </source>
</evidence>
<proteinExistence type="predicted"/>
<evidence type="ECO:0000256" key="1">
    <source>
        <dbReference type="ARBA" id="ARBA00004123"/>
    </source>
</evidence>
<evidence type="ECO:0000256" key="6">
    <source>
        <dbReference type="ARBA" id="ARBA00023242"/>
    </source>
</evidence>
<dbReference type="AlphaFoldDB" id="A0A510AAW0"/>
<name>A0A510AAW0_9POAL</name>
<feature type="coiled-coil region" evidence="7">
    <location>
        <begin position="144"/>
        <end position="185"/>
    </location>
</feature>
<organism evidence="10">
    <name type="scientific">Bambusa tulda</name>
    <dbReference type="NCBI Taxonomy" id="292582"/>
    <lineage>
        <taxon>Eukaryota</taxon>
        <taxon>Viridiplantae</taxon>
        <taxon>Streptophyta</taxon>
        <taxon>Embryophyta</taxon>
        <taxon>Tracheophyta</taxon>
        <taxon>Spermatophyta</taxon>
        <taxon>Magnoliopsida</taxon>
        <taxon>Liliopsida</taxon>
        <taxon>Poales</taxon>
        <taxon>Poaceae</taxon>
        <taxon>BOP clade</taxon>
        <taxon>Bambusoideae</taxon>
        <taxon>Bambusodae</taxon>
        <taxon>Bambuseae</taxon>
        <taxon>Bambusinae</taxon>
        <taxon>Bambusa</taxon>
    </lineage>
</organism>
<keyword evidence="7" id="KW-0175">Coiled coil</keyword>
<dbReference type="Pfam" id="PF00170">
    <property type="entry name" value="bZIP_1"/>
    <property type="match status" value="1"/>
</dbReference>
<protein>
    <submittedName>
        <fullName evidence="10">FD1</fullName>
    </submittedName>
</protein>